<dbReference type="InterPro" id="IPR012910">
    <property type="entry name" value="Plug_dom"/>
</dbReference>
<dbReference type="GO" id="GO:0015344">
    <property type="term" value="F:siderophore uptake transmembrane transporter activity"/>
    <property type="evidence" value="ECO:0007669"/>
    <property type="project" value="TreeGrafter"/>
</dbReference>
<evidence type="ECO:0000256" key="3">
    <source>
        <dbReference type="ARBA" id="ARBA00022692"/>
    </source>
</evidence>
<gene>
    <name evidence="11" type="ORF">MNB_SM-6-39</name>
</gene>
<comment type="subcellular location">
    <subcellularLocation>
        <location evidence="1">Cell outer membrane</location>
        <topology evidence="1">Multi-pass membrane protein</topology>
    </subcellularLocation>
</comment>
<dbReference type="PANTHER" id="PTHR30069">
    <property type="entry name" value="TONB-DEPENDENT OUTER MEMBRANE RECEPTOR"/>
    <property type="match status" value="1"/>
</dbReference>
<dbReference type="InterPro" id="IPR036942">
    <property type="entry name" value="Beta-barrel_TonB_sf"/>
</dbReference>
<dbReference type="GO" id="GO:0044718">
    <property type="term" value="P:siderophore transmembrane transport"/>
    <property type="evidence" value="ECO:0007669"/>
    <property type="project" value="TreeGrafter"/>
</dbReference>
<dbReference type="InterPro" id="IPR039426">
    <property type="entry name" value="TonB-dep_rcpt-like"/>
</dbReference>
<dbReference type="EMBL" id="FPHK01000141">
    <property type="protein sequence ID" value="SFV70160.1"/>
    <property type="molecule type" value="Genomic_DNA"/>
</dbReference>
<dbReference type="InterPro" id="IPR000531">
    <property type="entry name" value="Beta-barrel_TonB"/>
</dbReference>
<evidence type="ECO:0000256" key="2">
    <source>
        <dbReference type="ARBA" id="ARBA00022448"/>
    </source>
</evidence>
<evidence type="ECO:0000256" key="6">
    <source>
        <dbReference type="ARBA" id="ARBA00023136"/>
    </source>
</evidence>
<dbReference type="Gene3D" id="2.170.130.10">
    <property type="entry name" value="TonB-dependent receptor, plug domain"/>
    <property type="match status" value="1"/>
</dbReference>
<evidence type="ECO:0000256" key="1">
    <source>
        <dbReference type="ARBA" id="ARBA00004571"/>
    </source>
</evidence>
<dbReference type="Pfam" id="PF07715">
    <property type="entry name" value="Plug"/>
    <property type="match status" value="1"/>
</dbReference>
<dbReference type="PROSITE" id="PS52016">
    <property type="entry name" value="TONB_DEPENDENT_REC_3"/>
    <property type="match status" value="1"/>
</dbReference>
<keyword evidence="4" id="KW-0732">Signal</keyword>
<keyword evidence="3" id="KW-0812">Transmembrane</keyword>
<evidence type="ECO:0000259" key="9">
    <source>
        <dbReference type="Pfam" id="PF00593"/>
    </source>
</evidence>
<dbReference type="PANTHER" id="PTHR30069:SF29">
    <property type="entry name" value="HEMOGLOBIN AND HEMOGLOBIN-HAPTOGLOBIN-BINDING PROTEIN 1-RELATED"/>
    <property type="match status" value="1"/>
</dbReference>
<evidence type="ECO:0000259" key="10">
    <source>
        <dbReference type="Pfam" id="PF07715"/>
    </source>
</evidence>
<dbReference type="Gene3D" id="2.40.170.20">
    <property type="entry name" value="TonB-dependent receptor, beta-barrel domain"/>
    <property type="match status" value="1"/>
</dbReference>
<keyword evidence="6" id="KW-0472">Membrane</keyword>
<accession>A0A1W1CWD5</accession>
<keyword evidence="2" id="KW-0813">Transport</keyword>
<feature type="domain" description="TonB-dependent receptor-like beta-barrel" evidence="9">
    <location>
        <begin position="358"/>
        <end position="648"/>
    </location>
</feature>
<evidence type="ECO:0000256" key="4">
    <source>
        <dbReference type="ARBA" id="ARBA00022729"/>
    </source>
</evidence>
<evidence type="ECO:0000256" key="7">
    <source>
        <dbReference type="ARBA" id="ARBA00023170"/>
    </source>
</evidence>
<protein>
    <submittedName>
        <fullName evidence="11">TonB-dependent receptor Outer membrane receptor for ferrienterochelin and colicins</fullName>
    </submittedName>
</protein>
<evidence type="ECO:0000256" key="8">
    <source>
        <dbReference type="ARBA" id="ARBA00023237"/>
    </source>
</evidence>
<dbReference type="Pfam" id="PF00593">
    <property type="entry name" value="TonB_dep_Rec_b-barrel"/>
    <property type="match status" value="1"/>
</dbReference>
<keyword evidence="7 11" id="KW-0675">Receptor</keyword>
<evidence type="ECO:0000313" key="11">
    <source>
        <dbReference type="EMBL" id="SFV70160.1"/>
    </source>
</evidence>
<organism evidence="11">
    <name type="scientific">hydrothermal vent metagenome</name>
    <dbReference type="NCBI Taxonomy" id="652676"/>
    <lineage>
        <taxon>unclassified sequences</taxon>
        <taxon>metagenomes</taxon>
        <taxon>ecological metagenomes</taxon>
    </lineage>
</organism>
<reference evidence="11" key="1">
    <citation type="submission" date="2016-10" db="EMBL/GenBank/DDBJ databases">
        <authorList>
            <person name="de Groot N.N."/>
        </authorList>
    </citation>
    <scope>NUCLEOTIDE SEQUENCE</scope>
</reference>
<keyword evidence="8" id="KW-0998">Cell outer membrane</keyword>
<feature type="domain" description="TonB-dependent receptor plug" evidence="10">
    <location>
        <begin position="49"/>
        <end position="152"/>
    </location>
</feature>
<dbReference type="InterPro" id="IPR037066">
    <property type="entry name" value="Plug_dom_sf"/>
</dbReference>
<dbReference type="AlphaFoldDB" id="A0A1W1CWD5"/>
<name>A0A1W1CWD5_9ZZZZ</name>
<dbReference type="SUPFAM" id="SSF56935">
    <property type="entry name" value="Porins"/>
    <property type="match status" value="1"/>
</dbReference>
<proteinExistence type="predicted"/>
<keyword evidence="5" id="KW-0798">TonB box</keyword>
<dbReference type="GO" id="GO:0009279">
    <property type="term" value="C:cell outer membrane"/>
    <property type="evidence" value="ECO:0007669"/>
    <property type="project" value="UniProtKB-SubCell"/>
</dbReference>
<evidence type="ECO:0000256" key="5">
    <source>
        <dbReference type="ARBA" id="ARBA00023077"/>
    </source>
</evidence>
<sequence>MKYKINLLLCIYLITLPLQADDLRSSLFNDMKVFGAIATQTKQNEHYQPYIISVFHSKELEKLGVSNLKEALTLIPGVDMATDNFNNQTPVFRGSNPYAYGQSKLLIDGVVVNNLFFDAYSEYLSMPIDMIKRIEVIRGPGSKVDGVNAYAGSINVVTYAEDFKGFASNDKLVFKYGSYDYAMGGFVKNFTMQAFKGHIDFYYQKDNKNISSGPDGLSQGTLGAVNAGLSQSGDAPLWLDEYALGLNLQYKDFSLKARLLQHKQGSAYGINYALPQKNDRVKLPSYYAELGYAKKIDDFHLDIKAGVKYDAFDSKAKLAPDKLTLGSVLFSDGIYGEHYAKQRVLYQSTYLQYDGFRQHHIVFGYKVTQEKTIKMSSKLSNLKTGDAALVDYTNTLPFFDKDAHRNVDNFSLQDTYNINKKLSALYGVNYERTSYKDAGFEPRISLVYRQNFKNIFKAIYSTSHRNPSWQEMFTKNNHSRVGNTNLEPEKVTSYEFAYIRNFTSDSYLQSDLFYLKNKNQIYNSAADPVYKNAAKTDIYGIELEYKGHIFPEDELYANYTYIDGKSFVADSSASRDLPNVAHHLAKGYYIYHLSSALSLGTVLKYTGSKEREPTDTRSQVNDYTTLDTALNYKNKHYNYSMNVSIKNIFDADVRYPSPKNTYVQDYVQERRTFLLTLKKSF</sequence>